<proteinExistence type="predicted"/>
<dbReference type="InterPro" id="IPR004182">
    <property type="entry name" value="GRAM"/>
</dbReference>
<dbReference type="GO" id="GO:0120015">
    <property type="term" value="F:sterol transfer activity"/>
    <property type="evidence" value="ECO:0007669"/>
    <property type="project" value="TreeGrafter"/>
</dbReference>
<organism evidence="2 3">
    <name type="scientific">Lepeophtheirus salmonis</name>
    <name type="common">Salmon louse</name>
    <name type="synonym">Caligus salmonis</name>
    <dbReference type="NCBI Taxonomy" id="72036"/>
    <lineage>
        <taxon>Eukaryota</taxon>
        <taxon>Metazoa</taxon>
        <taxon>Ecdysozoa</taxon>
        <taxon>Arthropoda</taxon>
        <taxon>Crustacea</taxon>
        <taxon>Multicrustacea</taxon>
        <taxon>Hexanauplia</taxon>
        <taxon>Copepoda</taxon>
        <taxon>Siphonostomatoida</taxon>
        <taxon>Caligidae</taxon>
        <taxon>Lepeophtheirus</taxon>
    </lineage>
</organism>
<dbReference type="InterPro" id="IPR011993">
    <property type="entry name" value="PH-like_dom_sf"/>
</dbReference>
<evidence type="ECO:0000256" key="1">
    <source>
        <dbReference type="SAM" id="MobiDB-lite"/>
    </source>
</evidence>
<evidence type="ECO:0000313" key="2">
    <source>
        <dbReference type="EMBL" id="CAF3045868.1"/>
    </source>
</evidence>
<dbReference type="Gene3D" id="2.30.29.30">
    <property type="entry name" value="Pleckstrin-homology domain (PH domain)/Phosphotyrosine-binding domain (PTB)"/>
    <property type="match status" value="1"/>
</dbReference>
<dbReference type="InterPro" id="IPR051482">
    <property type="entry name" value="Cholesterol_transport"/>
</dbReference>
<dbReference type="AlphaFoldDB" id="A0A7R8D6K2"/>
<dbReference type="OrthoDB" id="2162691at2759"/>
<feature type="compositionally biased region" description="Polar residues" evidence="1">
    <location>
        <begin position="27"/>
        <end position="36"/>
    </location>
</feature>
<gene>
    <name evidence="2" type="ORF">LSAA_14815</name>
</gene>
<dbReference type="GO" id="GO:0140268">
    <property type="term" value="C:endoplasmic reticulum-plasma membrane contact site"/>
    <property type="evidence" value="ECO:0007669"/>
    <property type="project" value="TreeGrafter"/>
</dbReference>
<dbReference type="PANTHER" id="PTHR23319">
    <property type="entry name" value="GRAM DOMAIN CONTAINING 1B, ISOFORM E"/>
    <property type="match status" value="1"/>
</dbReference>
<dbReference type="SMART" id="SM00568">
    <property type="entry name" value="GRAM"/>
    <property type="match status" value="1"/>
</dbReference>
<dbReference type="GO" id="GO:0032366">
    <property type="term" value="P:intracellular sterol transport"/>
    <property type="evidence" value="ECO:0007669"/>
    <property type="project" value="TreeGrafter"/>
</dbReference>
<name>A0A7R8D6K2_LEPSM</name>
<dbReference type="Proteomes" id="UP000675881">
    <property type="component" value="Chromosome 9"/>
</dbReference>
<dbReference type="GO" id="GO:0032934">
    <property type="term" value="F:sterol binding"/>
    <property type="evidence" value="ECO:0007669"/>
    <property type="project" value="TreeGrafter"/>
</dbReference>
<sequence length="188" mass="21540">MMDKEDETKFDDESPIIFSASRRSSKIDNAQDNQLGLRNESAPNFYKLSNDKSMDNRNDNTLNGGMYSSNSEDSIMPASTQYLVRTELNDSEPKVSTPNPSISSTKKKSWYNAFYPNYKSVSEDFKKIFPSIPSDERLIAGYSCAIQKDILVHGRLYFTKKYLCFLRKDFKLGDSVGACMERRCVYFT</sequence>
<reference evidence="2" key="1">
    <citation type="submission" date="2021-02" db="EMBL/GenBank/DDBJ databases">
        <authorList>
            <person name="Bekaert M."/>
        </authorList>
    </citation>
    <scope>NUCLEOTIDE SEQUENCE</scope>
    <source>
        <strain evidence="2">IoA-00</strain>
    </source>
</reference>
<dbReference type="Pfam" id="PF02893">
    <property type="entry name" value="GRAM"/>
    <property type="match status" value="1"/>
</dbReference>
<keyword evidence="3" id="KW-1185">Reference proteome</keyword>
<feature type="region of interest" description="Disordered" evidence="1">
    <location>
        <begin position="1"/>
        <end position="60"/>
    </location>
</feature>
<accession>A0A7R8D6K2</accession>
<dbReference type="PANTHER" id="PTHR23319:SF4">
    <property type="entry name" value="GRAM DOMAIN CONTAINING 1B, ISOFORM E"/>
    <property type="match status" value="1"/>
</dbReference>
<dbReference type="GO" id="GO:0005789">
    <property type="term" value="C:endoplasmic reticulum membrane"/>
    <property type="evidence" value="ECO:0007669"/>
    <property type="project" value="TreeGrafter"/>
</dbReference>
<feature type="compositionally biased region" description="Basic and acidic residues" evidence="1">
    <location>
        <begin position="49"/>
        <end position="58"/>
    </location>
</feature>
<evidence type="ECO:0000313" key="3">
    <source>
        <dbReference type="Proteomes" id="UP000675881"/>
    </source>
</evidence>
<dbReference type="GO" id="GO:0005886">
    <property type="term" value="C:plasma membrane"/>
    <property type="evidence" value="ECO:0007669"/>
    <property type="project" value="TreeGrafter"/>
</dbReference>
<protein>
    <submittedName>
        <fullName evidence="2">(salmon louse) hypothetical protein</fullName>
    </submittedName>
</protein>
<dbReference type="EMBL" id="HG994588">
    <property type="protein sequence ID" value="CAF3045868.1"/>
    <property type="molecule type" value="Genomic_DNA"/>
</dbReference>